<evidence type="ECO:0000313" key="3">
    <source>
        <dbReference type="Proteomes" id="UP000499080"/>
    </source>
</evidence>
<sequence length="109" mass="11764">MVLGSKPEFPADKLFVSAVGLMCVKSDVGGQTTLAGVMRKFEEGVPAQTTVQNYEVRAKYPSCGDIQSSKFTFYNEDTAMRALGGRPEGDEEKKTILAQPVSQKAGNDL</sequence>
<organism evidence="2 3">
    <name type="scientific">Araneus ventricosus</name>
    <name type="common">Orbweaver spider</name>
    <name type="synonym">Epeira ventricosa</name>
    <dbReference type="NCBI Taxonomy" id="182803"/>
    <lineage>
        <taxon>Eukaryota</taxon>
        <taxon>Metazoa</taxon>
        <taxon>Ecdysozoa</taxon>
        <taxon>Arthropoda</taxon>
        <taxon>Chelicerata</taxon>
        <taxon>Arachnida</taxon>
        <taxon>Araneae</taxon>
        <taxon>Araneomorphae</taxon>
        <taxon>Entelegynae</taxon>
        <taxon>Araneoidea</taxon>
        <taxon>Araneidae</taxon>
        <taxon>Araneus</taxon>
    </lineage>
</organism>
<accession>A0A4Y2J9V1</accession>
<keyword evidence="3" id="KW-1185">Reference proteome</keyword>
<gene>
    <name evidence="2" type="ORF">AVEN_29831_1</name>
</gene>
<evidence type="ECO:0000256" key="1">
    <source>
        <dbReference type="SAM" id="MobiDB-lite"/>
    </source>
</evidence>
<dbReference type="AlphaFoldDB" id="A0A4Y2J9V1"/>
<dbReference type="Proteomes" id="UP000499080">
    <property type="component" value="Unassembled WGS sequence"/>
</dbReference>
<reference evidence="2 3" key="1">
    <citation type="journal article" date="2019" name="Sci. Rep.">
        <title>Orb-weaving spider Araneus ventricosus genome elucidates the spidroin gene catalogue.</title>
        <authorList>
            <person name="Kono N."/>
            <person name="Nakamura H."/>
            <person name="Ohtoshi R."/>
            <person name="Moran D.A.P."/>
            <person name="Shinohara A."/>
            <person name="Yoshida Y."/>
            <person name="Fujiwara M."/>
            <person name="Mori M."/>
            <person name="Tomita M."/>
            <person name="Arakawa K."/>
        </authorList>
    </citation>
    <scope>NUCLEOTIDE SEQUENCE [LARGE SCALE GENOMIC DNA]</scope>
</reference>
<feature type="region of interest" description="Disordered" evidence="1">
    <location>
        <begin position="85"/>
        <end position="109"/>
    </location>
</feature>
<protein>
    <submittedName>
        <fullName evidence="2">Uncharacterized protein</fullName>
    </submittedName>
</protein>
<feature type="compositionally biased region" description="Polar residues" evidence="1">
    <location>
        <begin position="100"/>
        <end position="109"/>
    </location>
</feature>
<evidence type="ECO:0000313" key="2">
    <source>
        <dbReference type="EMBL" id="GBM86685.1"/>
    </source>
</evidence>
<dbReference type="EMBL" id="BGPR01003331">
    <property type="protein sequence ID" value="GBM86685.1"/>
    <property type="molecule type" value="Genomic_DNA"/>
</dbReference>
<name>A0A4Y2J9V1_ARAVE</name>
<comment type="caution">
    <text evidence="2">The sequence shown here is derived from an EMBL/GenBank/DDBJ whole genome shotgun (WGS) entry which is preliminary data.</text>
</comment>
<proteinExistence type="predicted"/>